<organism evidence="2 3">
    <name type="scientific">Rhodococcus phage Trina</name>
    <dbReference type="NCBI Taxonomy" id="2027905"/>
    <lineage>
        <taxon>Viruses</taxon>
        <taxon>Duplodnaviria</taxon>
        <taxon>Heunggongvirae</taxon>
        <taxon>Uroviricota</taxon>
        <taxon>Caudoviricetes</taxon>
        <taxon>Trinavirus</taxon>
        <taxon>Trinavirus trina</taxon>
    </lineage>
</organism>
<reference evidence="3" key="1">
    <citation type="submission" date="2017-08" db="EMBL/GenBank/DDBJ databases">
        <authorList>
            <person name="de Groot N.N."/>
        </authorList>
    </citation>
    <scope>NUCLEOTIDE SEQUENCE [LARGE SCALE GENOMIC DNA]</scope>
</reference>
<evidence type="ECO:0000256" key="1">
    <source>
        <dbReference type="SAM" id="MobiDB-lite"/>
    </source>
</evidence>
<dbReference type="Proteomes" id="UP000231419">
    <property type="component" value="Segment"/>
</dbReference>
<sequence>MVGKGGCVKRQPKSRPPSSYLNKPIPMPDWKNCPYDTPFGVMIRGNGPTTYTHKNNATLVVTYSNGVTQKFRFTSSRDKVIVYARHTATIVED</sequence>
<evidence type="ECO:0000313" key="3">
    <source>
        <dbReference type="Proteomes" id="UP000231419"/>
    </source>
</evidence>
<name>A0A2D1A6S9_9CAUD</name>
<protein>
    <submittedName>
        <fullName evidence="2">Uncharacterized protein</fullName>
    </submittedName>
</protein>
<feature type="region of interest" description="Disordered" evidence="1">
    <location>
        <begin position="1"/>
        <end position="23"/>
    </location>
</feature>
<gene>
    <name evidence="2" type="ORF">SEA_TRINA_172</name>
</gene>
<keyword evidence="3" id="KW-1185">Reference proteome</keyword>
<proteinExistence type="predicted"/>
<dbReference type="EMBL" id="MF668286">
    <property type="protein sequence ID" value="ASZ74960.1"/>
    <property type="molecule type" value="Genomic_DNA"/>
</dbReference>
<evidence type="ECO:0000313" key="2">
    <source>
        <dbReference type="EMBL" id="ASZ74960.1"/>
    </source>
</evidence>
<accession>A0A2D1A6S9</accession>